<accession>A0A1X2GAH3</accession>
<proteinExistence type="predicted"/>
<name>A0A1X2GAH3_9FUNG</name>
<evidence type="ECO:0000313" key="2">
    <source>
        <dbReference type="Proteomes" id="UP000242146"/>
    </source>
</evidence>
<sequence length="88" mass="10050">MEMAMNTIEDLFAIAKDEMEYAEESHGSTYYQDDHATAHKAVKDCLAAYDTFLTDLPTDELRNEVETKVGMKIKELKMAFDAMPLDDH</sequence>
<dbReference type="PANTHER" id="PTHR35706:SF1">
    <property type="entry name" value="EMBRYOGENESIS-LIKE PROTEIN"/>
    <property type="match status" value="1"/>
</dbReference>
<comment type="caution">
    <text evidence="1">The sequence shown here is derived from an EMBL/GenBank/DDBJ whole genome shotgun (WGS) entry which is preliminary data.</text>
</comment>
<reference evidence="1 2" key="1">
    <citation type="submission" date="2016-07" db="EMBL/GenBank/DDBJ databases">
        <title>Pervasive Adenine N6-methylation of Active Genes in Fungi.</title>
        <authorList>
            <consortium name="DOE Joint Genome Institute"/>
            <person name="Mondo S.J."/>
            <person name="Dannebaum R.O."/>
            <person name="Kuo R.C."/>
            <person name="Labutti K."/>
            <person name="Haridas S."/>
            <person name="Kuo A."/>
            <person name="Salamov A."/>
            <person name="Ahrendt S.R."/>
            <person name="Lipzen A."/>
            <person name="Sullivan W."/>
            <person name="Andreopoulos W.B."/>
            <person name="Clum A."/>
            <person name="Lindquist E."/>
            <person name="Daum C."/>
            <person name="Ramamoorthy G.K."/>
            <person name="Gryganskyi A."/>
            <person name="Culley D."/>
            <person name="Magnuson J.K."/>
            <person name="James T.Y."/>
            <person name="O'Malley M.A."/>
            <person name="Stajich J.E."/>
            <person name="Spatafora J.W."/>
            <person name="Visel A."/>
            <person name="Grigoriev I.V."/>
        </authorList>
    </citation>
    <scope>NUCLEOTIDE SEQUENCE [LARGE SCALE GENOMIC DNA]</scope>
    <source>
        <strain evidence="1 2">NRRL 3301</strain>
    </source>
</reference>
<dbReference type="EMBL" id="MCGT01000027">
    <property type="protein sequence ID" value="ORX49103.1"/>
    <property type="molecule type" value="Genomic_DNA"/>
</dbReference>
<dbReference type="InterPro" id="IPR053325">
    <property type="entry name" value="H3-Acetyl_Activator"/>
</dbReference>
<gene>
    <name evidence="1" type="ORF">DM01DRAFT_1338288</name>
</gene>
<dbReference type="Proteomes" id="UP000242146">
    <property type="component" value="Unassembled WGS sequence"/>
</dbReference>
<evidence type="ECO:0000313" key="1">
    <source>
        <dbReference type="EMBL" id="ORX49103.1"/>
    </source>
</evidence>
<organism evidence="1 2">
    <name type="scientific">Hesseltinella vesiculosa</name>
    <dbReference type="NCBI Taxonomy" id="101127"/>
    <lineage>
        <taxon>Eukaryota</taxon>
        <taxon>Fungi</taxon>
        <taxon>Fungi incertae sedis</taxon>
        <taxon>Mucoromycota</taxon>
        <taxon>Mucoromycotina</taxon>
        <taxon>Mucoromycetes</taxon>
        <taxon>Mucorales</taxon>
        <taxon>Cunninghamellaceae</taxon>
        <taxon>Hesseltinella</taxon>
    </lineage>
</organism>
<dbReference type="PANTHER" id="PTHR35706">
    <property type="entry name" value="F14O23.11 PROTEIN"/>
    <property type="match status" value="1"/>
</dbReference>
<dbReference type="AlphaFoldDB" id="A0A1X2GAH3"/>
<protein>
    <submittedName>
        <fullName evidence="1">Uncharacterized protein</fullName>
    </submittedName>
</protein>
<dbReference type="OrthoDB" id="273230at2759"/>
<keyword evidence="2" id="KW-1185">Reference proteome</keyword>